<sequence>MWVVSGIFVVVIAAGAMVWAIASHSSSPVRSGEICVTVAMASSMGGGIEHACGEAARDWCRAASVQRDVHAQAVQAQCRVAGILPNAATPAS</sequence>
<accession>A0A1X0B0T3</accession>
<dbReference type="AlphaFoldDB" id="A0A1X0B0T3"/>
<comment type="caution">
    <text evidence="1">The sequence shown here is derived from an EMBL/GenBank/DDBJ whole genome shotgun (WGS) entry which is preliminary data.</text>
</comment>
<organism evidence="1 2">
    <name type="scientific">Mycobacterium aquaticum</name>
    <dbReference type="NCBI Taxonomy" id="1927124"/>
    <lineage>
        <taxon>Bacteria</taxon>
        <taxon>Bacillati</taxon>
        <taxon>Actinomycetota</taxon>
        <taxon>Actinomycetes</taxon>
        <taxon>Mycobacteriales</taxon>
        <taxon>Mycobacteriaceae</taxon>
        <taxon>Mycobacterium</taxon>
    </lineage>
</organism>
<evidence type="ECO:0000313" key="1">
    <source>
        <dbReference type="EMBL" id="ORA35890.1"/>
    </source>
</evidence>
<proteinExistence type="predicted"/>
<keyword evidence="2" id="KW-1185">Reference proteome</keyword>
<dbReference type="EMBL" id="MVHF01000010">
    <property type="protein sequence ID" value="ORA35890.1"/>
    <property type="molecule type" value="Genomic_DNA"/>
</dbReference>
<reference evidence="1 2" key="1">
    <citation type="submission" date="2017-02" db="EMBL/GenBank/DDBJ databases">
        <title>The new phylogeny of genus Mycobacterium.</title>
        <authorList>
            <person name="Tortoli E."/>
            <person name="Trovato A."/>
            <person name="Cirillo D.M."/>
        </authorList>
    </citation>
    <scope>NUCLEOTIDE SEQUENCE [LARGE SCALE GENOMIC DNA]</scope>
    <source>
        <strain evidence="1 2">RW6</strain>
    </source>
</reference>
<dbReference type="Proteomes" id="UP000192448">
    <property type="component" value="Unassembled WGS sequence"/>
</dbReference>
<evidence type="ECO:0000313" key="2">
    <source>
        <dbReference type="Proteomes" id="UP000192448"/>
    </source>
</evidence>
<protein>
    <submittedName>
        <fullName evidence="1">Uncharacterized protein</fullName>
    </submittedName>
</protein>
<gene>
    <name evidence="1" type="ORF">BST13_12790</name>
</gene>
<name>A0A1X0B0T3_9MYCO</name>